<dbReference type="EMBL" id="JAPWTJ010001686">
    <property type="protein sequence ID" value="KAJ8969967.1"/>
    <property type="molecule type" value="Genomic_DNA"/>
</dbReference>
<comment type="caution">
    <text evidence="12">The sequence shown here is derived from an EMBL/GenBank/DDBJ whole genome shotgun (WGS) entry which is preliminary data.</text>
</comment>
<keyword evidence="8 11" id="KW-1133">Transmembrane helix</keyword>
<evidence type="ECO:0000256" key="10">
    <source>
        <dbReference type="ARBA" id="ARBA00023170"/>
    </source>
</evidence>
<keyword evidence="3" id="KW-0813">Transport</keyword>
<gene>
    <name evidence="12" type="ORF">NQ317_008530</name>
</gene>
<dbReference type="PANTHER" id="PTHR10585">
    <property type="entry name" value="ER LUMEN PROTEIN RETAINING RECEPTOR"/>
    <property type="match status" value="1"/>
</dbReference>
<evidence type="ECO:0000256" key="6">
    <source>
        <dbReference type="ARBA" id="ARBA00022892"/>
    </source>
</evidence>
<dbReference type="Proteomes" id="UP001162164">
    <property type="component" value="Unassembled WGS sequence"/>
</dbReference>
<evidence type="ECO:0000256" key="4">
    <source>
        <dbReference type="ARBA" id="ARBA00022692"/>
    </source>
</evidence>
<evidence type="ECO:0000313" key="13">
    <source>
        <dbReference type="Proteomes" id="UP001162164"/>
    </source>
</evidence>
<evidence type="ECO:0000313" key="12">
    <source>
        <dbReference type="EMBL" id="KAJ8969967.1"/>
    </source>
</evidence>
<feature type="transmembrane region" description="Helical" evidence="11">
    <location>
        <begin position="37"/>
        <end position="58"/>
    </location>
</feature>
<keyword evidence="9 11" id="KW-0472">Membrane</keyword>
<evidence type="ECO:0000256" key="7">
    <source>
        <dbReference type="ARBA" id="ARBA00022927"/>
    </source>
</evidence>
<feature type="transmembrane region" description="Helical" evidence="11">
    <location>
        <begin position="150"/>
        <end position="168"/>
    </location>
</feature>
<organism evidence="12 13">
    <name type="scientific">Molorchus minor</name>
    <dbReference type="NCBI Taxonomy" id="1323400"/>
    <lineage>
        <taxon>Eukaryota</taxon>
        <taxon>Metazoa</taxon>
        <taxon>Ecdysozoa</taxon>
        <taxon>Arthropoda</taxon>
        <taxon>Hexapoda</taxon>
        <taxon>Insecta</taxon>
        <taxon>Pterygota</taxon>
        <taxon>Neoptera</taxon>
        <taxon>Endopterygota</taxon>
        <taxon>Coleoptera</taxon>
        <taxon>Polyphaga</taxon>
        <taxon>Cucujiformia</taxon>
        <taxon>Chrysomeloidea</taxon>
        <taxon>Cerambycidae</taxon>
        <taxon>Lamiinae</taxon>
        <taxon>Monochamini</taxon>
        <taxon>Molorchus</taxon>
    </lineage>
</organism>
<comment type="subcellular location">
    <subcellularLocation>
        <location evidence="1">Endoplasmic reticulum membrane</location>
        <topology evidence="1">Multi-pass membrane protein</topology>
    </subcellularLocation>
</comment>
<protein>
    <recommendedName>
        <fullName evidence="14">ER lumen protein-retaining receptor</fullName>
    </recommendedName>
</protein>
<keyword evidence="4 11" id="KW-0812">Transmembrane</keyword>
<evidence type="ECO:0000256" key="11">
    <source>
        <dbReference type="SAM" id="Phobius"/>
    </source>
</evidence>
<keyword evidence="7" id="KW-0653">Protein transport</keyword>
<name>A0ABQ9J0B3_9CUCU</name>
<feature type="transmembrane region" description="Helical" evidence="11">
    <location>
        <begin position="180"/>
        <end position="202"/>
    </location>
</feature>
<dbReference type="InterPro" id="IPR000133">
    <property type="entry name" value="ER_ret_rcpt"/>
</dbReference>
<evidence type="ECO:0000256" key="1">
    <source>
        <dbReference type="ARBA" id="ARBA00004477"/>
    </source>
</evidence>
<accession>A0ABQ9J0B3</accession>
<evidence type="ECO:0000256" key="3">
    <source>
        <dbReference type="ARBA" id="ARBA00022448"/>
    </source>
</evidence>
<evidence type="ECO:0008006" key="14">
    <source>
        <dbReference type="Google" id="ProtNLM"/>
    </source>
</evidence>
<reference evidence="12" key="1">
    <citation type="journal article" date="2023" name="Insect Mol. Biol.">
        <title>Genome sequencing provides insights into the evolution of gene families encoding plant cell wall-degrading enzymes in longhorned beetles.</title>
        <authorList>
            <person name="Shin N.R."/>
            <person name="Okamura Y."/>
            <person name="Kirsch R."/>
            <person name="Pauchet Y."/>
        </authorList>
    </citation>
    <scope>NUCLEOTIDE SEQUENCE</scope>
    <source>
        <strain evidence="12">MMC_N1</strain>
    </source>
</reference>
<keyword evidence="5" id="KW-0256">Endoplasmic reticulum</keyword>
<dbReference type="PRINTS" id="PR00660">
    <property type="entry name" value="ERLUMENR"/>
</dbReference>
<evidence type="ECO:0000256" key="5">
    <source>
        <dbReference type="ARBA" id="ARBA00022824"/>
    </source>
</evidence>
<dbReference type="Pfam" id="PF00810">
    <property type="entry name" value="ER_lumen_recept"/>
    <property type="match status" value="1"/>
</dbReference>
<sequence>MNVFRIAADLFHLLALIILIVKLVYTKSSKGISGRSQLLFTFVYSTRYADLFLGFVFISYYNTIMKILFLSTTYITLILIFYVHRRTYEVLNDIYFTEPLLMTAFICSYTLGPPFDISELLWRFSIVLEAVAIVPQMVMIYRSRQIQKMVMYYLIALGLYRTLYIANWVWRYHEENHLDFISVCAGVFYSMVYVAFLCIFIVSGVKIVEEKNEGHFVRNIFFIHQLDTASETLIHDEIDVEKDVNGIEKV</sequence>
<keyword evidence="6" id="KW-0931">ER-Golgi transport</keyword>
<evidence type="ECO:0000256" key="2">
    <source>
        <dbReference type="ARBA" id="ARBA00010120"/>
    </source>
</evidence>
<comment type="similarity">
    <text evidence="2">Belongs to the ERD2 family.</text>
</comment>
<feature type="transmembrane region" description="Helical" evidence="11">
    <location>
        <begin position="64"/>
        <end position="83"/>
    </location>
</feature>
<evidence type="ECO:0000256" key="9">
    <source>
        <dbReference type="ARBA" id="ARBA00023136"/>
    </source>
</evidence>
<feature type="transmembrane region" description="Helical" evidence="11">
    <location>
        <begin position="6"/>
        <end position="25"/>
    </location>
</feature>
<proteinExistence type="inferred from homology"/>
<evidence type="ECO:0000256" key="8">
    <source>
        <dbReference type="ARBA" id="ARBA00022989"/>
    </source>
</evidence>
<keyword evidence="13" id="KW-1185">Reference proteome</keyword>
<keyword evidence="10" id="KW-0675">Receptor</keyword>